<dbReference type="InterPro" id="IPR001590">
    <property type="entry name" value="Peptidase_M12B"/>
</dbReference>
<evidence type="ECO:0000256" key="2">
    <source>
        <dbReference type="SAM" id="SignalP"/>
    </source>
</evidence>
<dbReference type="Gene3D" id="3.40.1620.60">
    <property type="match status" value="1"/>
</dbReference>
<accession>A0AAE1E4J4</accession>
<dbReference type="Proteomes" id="UP001283361">
    <property type="component" value="Unassembled WGS sequence"/>
</dbReference>
<evidence type="ECO:0000313" key="5">
    <source>
        <dbReference type="Proteomes" id="UP001283361"/>
    </source>
</evidence>
<dbReference type="Pfam" id="PF01421">
    <property type="entry name" value="Reprolysin"/>
    <property type="match status" value="1"/>
</dbReference>
<dbReference type="EMBL" id="JAWDGP010001361">
    <property type="protein sequence ID" value="KAK3792613.1"/>
    <property type="molecule type" value="Genomic_DNA"/>
</dbReference>
<comment type="caution">
    <text evidence="1">Lacks conserved residue(s) required for the propagation of feature annotation.</text>
</comment>
<dbReference type="AlphaFoldDB" id="A0AAE1E4J4"/>
<dbReference type="PANTHER" id="PTHR11905:SF159">
    <property type="entry name" value="ADAM METALLOPROTEASE"/>
    <property type="match status" value="1"/>
</dbReference>
<feature type="domain" description="Peptidase M12B" evidence="3">
    <location>
        <begin position="28"/>
        <end position="236"/>
    </location>
</feature>
<evidence type="ECO:0000259" key="3">
    <source>
        <dbReference type="PROSITE" id="PS50215"/>
    </source>
</evidence>
<dbReference type="InterPro" id="IPR024079">
    <property type="entry name" value="MetalloPept_cat_dom_sf"/>
</dbReference>
<feature type="chain" id="PRO_5041936185" description="Peptidase M12B domain-containing protein" evidence="2">
    <location>
        <begin position="26"/>
        <end position="312"/>
    </location>
</feature>
<dbReference type="PANTHER" id="PTHR11905">
    <property type="entry name" value="ADAM A DISINTEGRIN AND METALLOPROTEASE DOMAIN"/>
    <property type="match status" value="1"/>
</dbReference>
<protein>
    <recommendedName>
        <fullName evidence="3">Peptidase M12B domain-containing protein</fullName>
    </recommendedName>
</protein>
<dbReference type="SUPFAM" id="SSF55486">
    <property type="entry name" value="Metalloproteases ('zincins'), catalytic domain"/>
    <property type="match status" value="1"/>
</dbReference>
<dbReference type="Gene3D" id="3.40.390.10">
    <property type="entry name" value="Collagenase (Catalytic Domain)"/>
    <property type="match status" value="1"/>
</dbReference>
<comment type="caution">
    <text evidence="4">The sequence shown here is derived from an EMBL/GenBank/DDBJ whole genome shotgun (WGS) entry which is preliminary data.</text>
</comment>
<dbReference type="GO" id="GO:0004222">
    <property type="term" value="F:metalloendopeptidase activity"/>
    <property type="evidence" value="ECO:0007669"/>
    <property type="project" value="InterPro"/>
</dbReference>
<keyword evidence="2" id="KW-0732">Signal</keyword>
<gene>
    <name evidence="4" type="ORF">RRG08_035948</name>
</gene>
<sequence>MSKLSIPAVASLAIFAIFLGAPVAAQPDVLELLVVVDKPARERWMALAGSDSQFQKELTSTFVEVNEIFKSLVDNGLQLEVTVKQFLTPDKNIVTSWRKVDASRAMRRARKWINKQHVEFDHTVVLINADLMSSGYEISGYTMMDATCSSSSVSVAQAKYDYGTVHTLATLIAQSLSVDNDGEGKASACKSSDGYVMSSSSHLSQSGNRWSFSSCSAEQIKTYIRYRGCLKMTTAPPLSGNRFGQVVGAEETCRRNTGKSVVPGYEAQICSYLHCLDKTIGTMTYMSLVESPEGLSCAPGKMCSRGACVKAI</sequence>
<dbReference type="PROSITE" id="PS50215">
    <property type="entry name" value="ADAM_MEPRO"/>
    <property type="match status" value="1"/>
</dbReference>
<proteinExistence type="predicted"/>
<organism evidence="4 5">
    <name type="scientific">Elysia crispata</name>
    <name type="common">lettuce slug</name>
    <dbReference type="NCBI Taxonomy" id="231223"/>
    <lineage>
        <taxon>Eukaryota</taxon>
        <taxon>Metazoa</taxon>
        <taxon>Spiralia</taxon>
        <taxon>Lophotrochozoa</taxon>
        <taxon>Mollusca</taxon>
        <taxon>Gastropoda</taxon>
        <taxon>Heterobranchia</taxon>
        <taxon>Euthyneura</taxon>
        <taxon>Panpulmonata</taxon>
        <taxon>Sacoglossa</taxon>
        <taxon>Placobranchoidea</taxon>
        <taxon>Plakobranchidae</taxon>
        <taxon>Elysia</taxon>
    </lineage>
</organism>
<keyword evidence="5" id="KW-1185">Reference proteome</keyword>
<evidence type="ECO:0000313" key="4">
    <source>
        <dbReference type="EMBL" id="KAK3792613.1"/>
    </source>
</evidence>
<evidence type="ECO:0000256" key="1">
    <source>
        <dbReference type="PROSITE-ProRule" id="PRU00276"/>
    </source>
</evidence>
<reference evidence="4" key="1">
    <citation type="journal article" date="2023" name="G3 (Bethesda)">
        <title>A reference genome for the long-term kleptoplast-retaining sea slug Elysia crispata morphotype clarki.</title>
        <authorList>
            <person name="Eastman K.E."/>
            <person name="Pendleton A.L."/>
            <person name="Shaikh M.A."/>
            <person name="Suttiyut T."/>
            <person name="Ogas R."/>
            <person name="Tomko P."/>
            <person name="Gavelis G."/>
            <person name="Widhalm J.R."/>
            <person name="Wisecaver J.H."/>
        </authorList>
    </citation>
    <scope>NUCLEOTIDE SEQUENCE</scope>
    <source>
        <strain evidence="4">ECLA1</strain>
    </source>
</reference>
<name>A0AAE1E4J4_9GAST</name>
<dbReference type="GO" id="GO:0006509">
    <property type="term" value="P:membrane protein ectodomain proteolysis"/>
    <property type="evidence" value="ECO:0007669"/>
    <property type="project" value="TreeGrafter"/>
</dbReference>
<feature type="signal peptide" evidence="2">
    <location>
        <begin position="1"/>
        <end position="25"/>
    </location>
</feature>